<keyword evidence="4" id="KW-1185">Reference proteome</keyword>
<evidence type="ECO:0000313" key="4">
    <source>
        <dbReference type="Proteomes" id="UP000799753"/>
    </source>
</evidence>
<feature type="coiled-coil region" evidence="1">
    <location>
        <begin position="766"/>
        <end position="868"/>
    </location>
</feature>
<feature type="region of interest" description="Disordered" evidence="2">
    <location>
        <begin position="1"/>
        <end position="22"/>
    </location>
</feature>
<organism evidence="3 4">
    <name type="scientific">Massarina eburnea CBS 473.64</name>
    <dbReference type="NCBI Taxonomy" id="1395130"/>
    <lineage>
        <taxon>Eukaryota</taxon>
        <taxon>Fungi</taxon>
        <taxon>Dikarya</taxon>
        <taxon>Ascomycota</taxon>
        <taxon>Pezizomycotina</taxon>
        <taxon>Dothideomycetes</taxon>
        <taxon>Pleosporomycetidae</taxon>
        <taxon>Pleosporales</taxon>
        <taxon>Massarineae</taxon>
        <taxon>Massarinaceae</taxon>
        <taxon>Massarina</taxon>
    </lineage>
</organism>
<keyword evidence="1" id="KW-0175">Coiled coil</keyword>
<feature type="coiled-coil region" evidence="1">
    <location>
        <begin position="665"/>
        <end position="720"/>
    </location>
</feature>
<reference evidence="3" key="1">
    <citation type="journal article" date="2020" name="Stud. Mycol.">
        <title>101 Dothideomycetes genomes: a test case for predicting lifestyles and emergence of pathogens.</title>
        <authorList>
            <person name="Haridas S."/>
            <person name="Albert R."/>
            <person name="Binder M."/>
            <person name="Bloem J."/>
            <person name="Labutti K."/>
            <person name="Salamov A."/>
            <person name="Andreopoulos B."/>
            <person name="Baker S."/>
            <person name="Barry K."/>
            <person name="Bills G."/>
            <person name="Bluhm B."/>
            <person name="Cannon C."/>
            <person name="Castanera R."/>
            <person name="Culley D."/>
            <person name="Daum C."/>
            <person name="Ezra D."/>
            <person name="Gonzalez J."/>
            <person name="Henrissat B."/>
            <person name="Kuo A."/>
            <person name="Liang C."/>
            <person name="Lipzen A."/>
            <person name="Lutzoni F."/>
            <person name="Magnuson J."/>
            <person name="Mondo S."/>
            <person name="Nolan M."/>
            <person name="Ohm R."/>
            <person name="Pangilinan J."/>
            <person name="Park H.-J."/>
            <person name="Ramirez L."/>
            <person name="Alfaro M."/>
            <person name="Sun H."/>
            <person name="Tritt A."/>
            <person name="Yoshinaga Y."/>
            <person name="Zwiers L.-H."/>
            <person name="Turgeon B."/>
            <person name="Goodwin S."/>
            <person name="Spatafora J."/>
            <person name="Crous P."/>
            <person name="Grigoriev I."/>
        </authorList>
    </citation>
    <scope>NUCLEOTIDE SEQUENCE</scope>
    <source>
        <strain evidence="3">CBS 473.64</strain>
    </source>
</reference>
<feature type="region of interest" description="Disordered" evidence="2">
    <location>
        <begin position="167"/>
        <end position="190"/>
    </location>
</feature>
<feature type="coiled-coil region" evidence="1">
    <location>
        <begin position="291"/>
        <end position="436"/>
    </location>
</feature>
<dbReference type="Proteomes" id="UP000799753">
    <property type="component" value="Unassembled WGS sequence"/>
</dbReference>
<feature type="coiled-coil region" evidence="1">
    <location>
        <begin position="481"/>
        <end position="580"/>
    </location>
</feature>
<evidence type="ECO:0000256" key="2">
    <source>
        <dbReference type="SAM" id="MobiDB-lite"/>
    </source>
</evidence>
<evidence type="ECO:0000256" key="1">
    <source>
        <dbReference type="SAM" id="Coils"/>
    </source>
</evidence>
<protein>
    <submittedName>
        <fullName evidence="3">Uncharacterized protein</fullName>
    </submittedName>
</protein>
<accession>A0A6A6RUT2</accession>
<dbReference type="EMBL" id="MU006791">
    <property type="protein sequence ID" value="KAF2638133.1"/>
    <property type="molecule type" value="Genomic_DNA"/>
</dbReference>
<dbReference type="AlphaFoldDB" id="A0A6A6RUT2"/>
<name>A0A6A6RUT2_9PLEO</name>
<feature type="region of interest" description="Disordered" evidence="2">
    <location>
        <begin position="58"/>
        <end position="93"/>
    </location>
</feature>
<sequence>MPRYHNSSAGEHEDDNEGSTNFVPQLDYWKDWVNWKMQSESNDKETLRSIIEGLQLIDPLDDASSKGEDAESSQSRSNSKGSEDAEHGKIGGWFRKGSPISMLGSTAKKSFMAPTAASMSKKREKIEAFTPLARTPTALRNAGNAGDKYVPRFSRYENIAEEWASGGFKQPPSAHADAPWRPTVSHSLDDSKKHLARTYTPRRPPASIPGKSLKELGENRPLKVLEMAALIEQMNKEPYSPQPTEIGVQEASLIKNADTIQKVAAEHKEVKAKESELASLVENKADIEAGLKASDEQLRNLRALQNQKEELGISQTQFLNIMAGNMYQTEIENEKKKNKRLRKKLGKALGLEKSLKSRINKVKYGKEKLMEELDRLQREAEDDEDEMFEGQFQIFEDLDRKIREREERIHSLEHQLEEAKSAEAKVKQEAADAQAHANSRIALLEAQIDQIKSLPGQAIDDDDDDDKTMVKQNLNVTVQAQKFLKDKESELLEEIERLRQQHEDVYSLVKKGQSSREVITATLSVLKKENAKLQQKKSQIQESINQEMANEGAQGGIESMDNLQRDLKTIEAELQTNTQGIRIHEDILQEYGENDWGPQSLNMQRITIQRLLDRYVESIDEHRDAIAIYDSQIATLKLSLRTRTEMLEYAAERNPEVKDMWHPMFQEEQRKFEGMKKKRDELRVENMKLYDGVPEIKRENNRLKEQLDALRREIEELGKARKWEEEYKLEVEEHRKILQGKVAESDRLIKEYESHSRKNDPGWWEVEALRERVHGLEQEMKELEKRLGERLRTVKEEREDAYCELERLINENKDINKRNEALRQNGPSRIQLTRNDEGKLWYLAPEEIAEQHQELKRFKEKQKLAREAQDIDFEVMERLRAWNLKKYYPPQYAKYEKVLKKSEWDRWNGDSWVTSIKKGTEDWDLVAKSRFRNKL</sequence>
<evidence type="ECO:0000313" key="3">
    <source>
        <dbReference type="EMBL" id="KAF2638133.1"/>
    </source>
</evidence>
<gene>
    <name evidence="3" type="ORF">P280DRAFT_482530</name>
</gene>
<proteinExistence type="predicted"/>